<dbReference type="InterPro" id="IPR012340">
    <property type="entry name" value="NA-bd_OB-fold"/>
</dbReference>
<evidence type="ECO:0000256" key="4">
    <source>
        <dbReference type="SAM" id="MobiDB-lite"/>
    </source>
</evidence>
<evidence type="ECO:0000256" key="2">
    <source>
        <dbReference type="HAMAP-Rule" id="MF_00984"/>
    </source>
</evidence>
<dbReference type="CDD" id="cd04496">
    <property type="entry name" value="SSB_OBF"/>
    <property type="match status" value="1"/>
</dbReference>
<name>A0ABS5PR73_9FIRM</name>
<evidence type="ECO:0000256" key="1">
    <source>
        <dbReference type="ARBA" id="ARBA00023125"/>
    </source>
</evidence>
<accession>A0ABS5PR73</accession>
<dbReference type="GO" id="GO:0003677">
    <property type="term" value="F:DNA binding"/>
    <property type="evidence" value="ECO:0007669"/>
    <property type="project" value="UniProtKB-KW"/>
</dbReference>
<dbReference type="RefSeq" id="WP_213236423.1">
    <property type="nucleotide sequence ID" value="NZ_JAHBCL010000011.1"/>
</dbReference>
<comment type="caution">
    <text evidence="5">The sequence shown here is derived from an EMBL/GenBank/DDBJ whole genome shotgun (WGS) entry which is preliminary data.</text>
</comment>
<dbReference type="Pfam" id="PF00436">
    <property type="entry name" value="SSB"/>
    <property type="match status" value="1"/>
</dbReference>
<dbReference type="InterPro" id="IPR011344">
    <property type="entry name" value="ssDNA-bd"/>
</dbReference>
<dbReference type="HAMAP" id="MF_00984">
    <property type="entry name" value="SSB"/>
    <property type="match status" value="1"/>
</dbReference>
<evidence type="ECO:0000313" key="5">
    <source>
        <dbReference type="EMBL" id="MBS7526562.1"/>
    </source>
</evidence>
<dbReference type="InterPro" id="IPR000424">
    <property type="entry name" value="Primosome_PriB/ssb"/>
</dbReference>
<evidence type="ECO:0000256" key="3">
    <source>
        <dbReference type="PIRNR" id="PIRNR002070"/>
    </source>
</evidence>
<feature type="compositionally biased region" description="Acidic residues" evidence="4">
    <location>
        <begin position="137"/>
        <end position="147"/>
    </location>
</feature>
<proteinExistence type="inferred from homology"/>
<dbReference type="PIRSF" id="PIRSF002070">
    <property type="entry name" value="SSB"/>
    <property type="match status" value="1"/>
</dbReference>
<dbReference type="Gene3D" id="2.40.50.140">
    <property type="entry name" value="Nucleic acid-binding proteins"/>
    <property type="match status" value="1"/>
</dbReference>
<dbReference type="PROSITE" id="PS50935">
    <property type="entry name" value="SSB"/>
    <property type="match status" value="1"/>
</dbReference>
<gene>
    <name evidence="5" type="ORF">KHM83_07730</name>
</gene>
<dbReference type="NCBIfam" id="TIGR00621">
    <property type="entry name" value="ssb"/>
    <property type="match status" value="1"/>
</dbReference>
<dbReference type="Proteomes" id="UP000746471">
    <property type="component" value="Unassembled WGS sequence"/>
</dbReference>
<dbReference type="PANTHER" id="PTHR10302">
    <property type="entry name" value="SINGLE-STRANDED DNA-BINDING PROTEIN"/>
    <property type="match status" value="1"/>
</dbReference>
<evidence type="ECO:0000313" key="6">
    <source>
        <dbReference type="Proteomes" id="UP000746471"/>
    </source>
</evidence>
<dbReference type="PANTHER" id="PTHR10302:SF27">
    <property type="entry name" value="SINGLE-STRANDED DNA-BINDING PROTEIN"/>
    <property type="match status" value="1"/>
</dbReference>
<organism evidence="5 6">
    <name type="scientific">Fusibacter paucivorans</name>
    <dbReference type="NCBI Taxonomy" id="76009"/>
    <lineage>
        <taxon>Bacteria</taxon>
        <taxon>Bacillati</taxon>
        <taxon>Bacillota</taxon>
        <taxon>Clostridia</taxon>
        <taxon>Eubacteriales</taxon>
        <taxon>Eubacteriales Family XII. Incertae Sedis</taxon>
        <taxon>Fusibacter</taxon>
    </lineage>
</organism>
<dbReference type="EMBL" id="JAHBCL010000011">
    <property type="protein sequence ID" value="MBS7526562.1"/>
    <property type="molecule type" value="Genomic_DNA"/>
</dbReference>
<comment type="caution">
    <text evidence="2">Lacks conserved residue(s) required for the propagation of feature annotation.</text>
</comment>
<keyword evidence="1 2" id="KW-0238">DNA-binding</keyword>
<dbReference type="SUPFAM" id="SSF50249">
    <property type="entry name" value="Nucleic acid-binding proteins"/>
    <property type="match status" value="1"/>
</dbReference>
<protein>
    <recommendedName>
        <fullName evidence="2 3">Single-stranded DNA-binding protein</fullName>
        <shortName evidence="2">SSB</shortName>
    </recommendedName>
</protein>
<sequence>MNSVVLIGRLARDPELRFVPGSGMAVANFTMAIDKGLTREKKQEFESQGRPTADFIRIVVWGKQAENCSQYLSKGKLVAIQGSIQTGSYKTQTGETRYTTEVLANRVEFLEWGERTSTPNRKNDDFSFGSGGFDDYQAIEDDDDVPF</sequence>
<reference evidence="5 6" key="1">
    <citation type="submission" date="2021-05" db="EMBL/GenBank/DDBJ databases">
        <title>Fusibacter ferrireducens sp. nov., an anaerobic, sulfur- and Fe-reducing bacterium isolated from the mangrove sediment.</title>
        <authorList>
            <person name="Qiu D."/>
        </authorList>
    </citation>
    <scope>NUCLEOTIDE SEQUENCE [LARGE SCALE GENOMIC DNA]</scope>
    <source>
        <strain evidence="5 6">DSM 12116</strain>
    </source>
</reference>
<comment type="subunit">
    <text evidence="2">Homotetramer.</text>
</comment>
<feature type="region of interest" description="Disordered" evidence="4">
    <location>
        <begin position="120"/>
        <end position="147"/>
    </location>
</feature>
<keyword evidence="6" id="KW-1185">Reference proteome</keyword>